<keyword evidence="2" id="KW-1185">Reference proteome</keyword>
<sequence>MGPFDGLISSNIARHRIKLITSNGLEKLLVNELSSLSKDCEMIASGSCYVEAKVDLHNLWKIMLGSRVCDQLWMHVCEPFPVRTVRTFMRTVNHAEWKGFIPFSANLPMPHVKVNTKDSSLYHTGMVKKLVHQVIKAHCNKSLQLQGDELPNILKRRGHLPICPSLMVNIDSDMCEVLANTSGDLSERPWSAMSTVNARIRPSMVSAIVNKLDLLSYICEKRISTILDPLCHIGTVLLEIYSLLLGLRLRPLEHEYPLNNFPLNCKTIADDVTSSWCENLSSGIKLRLIGTDVFQKHVQEASSTYEKYKEYLRRQPSLSVDRGNSEAIVSDSTSSVTPVSGDHSVSMPNDVTLSFTSTPLSDLSLDYSNVLILSNLYYGDKGNRQEFLEAHRKFETFLMCSPCSLLQNVYVIATENFRKNSRFTWQPELRFNNGGVIVMLLKLCKLKNAKEN</sequence>
<dbReference type="InterPro" id="IPR029063">
    <property type="entry name" value="SAM-dependent_MTases_sf"/>
</dbReference>
<dbReference type="CDD" id="cd11715">
    <property type="entry name" value="THUMP_AdoMetMT"/>
    <property type="match status" value="1"/>
</dbReference>
<reference evidence="1" key="1">
    <citation type="journal article" date="2014" name="Nucleic Acids Res.">
        <title>The evolutionary dynamics of variant antigen genes in Babesia reveal a history of genomic innovation underlying host-parasite interaction.</title>
        <authorList>
            <person name="Jackson A.P."/>
            <person name="Otto T.D."/>
            <person name="Darby A."/>
            <person name="Ramaprasad A."/>
            <person name="Xia D."/>
            <person name="Echaide I.E."/>
            <person name="Farber M."/>
            <person name="Gahlot S."/>
            <person name="Gamble J."/>
            <person name="Gupta D."/>
            <person name="Gupta Y."/>
            <person name="Jackson L."/>
            <person name="Malandrin L."/>
            <person name="Malas T.B."/>
            <person name="Moussa E."/>
            <person name="Nair M."/>
            <person name="Reid A.J."/>
            <person name="Sanders M."/>
            <person name="Sharma J."/>
            <person name="Tracey A."/>
            <person name="Quail M.A."/>
            <person name="Weir W."/>
            <person name="Wastling J.M."/>
            <person name="Hall N."/>
            <person name="Willadsen P."/>
            <person name="Lingelbach K."/>
            <person name="Shiels B."/>
            <person name="Tait A."/>
            <person name="Berriman M."/>
            <person name="Allred D.R."/>
            <person name="Pain A."/>
        </authorList>
    </citation>
    <scope>NUCLEOTIDE SEQUENCE</scope>
    <source>
        <strain evidence="1">1802A</strain>
    </source>
</reference>
<dbReference type="GO" id="GO:0008990">
    <property type="term" value="F:rRNA (guanine-N2-)-methyltransferase activity"/>
    <property type="evidence" value="ECO:0007669"/>
    <property type="project" value="TreeGrafter"/>
</dbReference>
<dbReference type="Gene3D" id="3.40.50.150">
    <property type="entry name" value="Vaccinia Virus protein VP39"/>
    <property type="match status" value="1"/>
</dbReference>
<evidence type="ECO:0000313" key="2">
    <source>
        <dbReference type="Proteomes" id="UP001195914"/>
    </source>
</evidence>
<comment type="caution">
    <text evidence="1">The sequence shown here is derived from an EMBL/GenBank/DDBJ whole genome shotgun (WGS) entry which is preliminary data.</text>
</comment>
<dbReference type="EMBL" id="JAHBMH010000073">
    <property type="protein sequence ID" value="KAK1933304.1"/>
    <property type="molecule type" value="Genomic_DNA"/>
</dbReference>
<dbReference type="AlphaFoldDB" id="A0AAD9G7I1"/>
<dbReference type="PANTHER" id="PTHR47313">
    <property type="entry name" value="RIBOSOMAL RNA LARGE SUBUNIT METHYLTRANSFERASE K/L"/>
    <property type="match status" value="1"/>
</dbReference>
<protein>
    <submittedName>
        <fullName evidence="1">Uncharacterized protein</fullName>
    </submittedName>
</protein>
<gene>
    <name evidence="1" type="ORF">X943_003080</name>
</gene>
<dbReference type="Proteomes" id="UP001195914">
    <property type="component" value="Unassembled WGS sequence"/>
</dbReference>
<reference evidence="1" key="2">
    <citation type="submission" date="2021-05" db="EMBL/GenBank/DDBJ databases">
        <authorList>
            <person name="Pain A."/>
        </authorList>
    </citation>
    <scope>NUCLEOTIDE SEQUENCE</scope>
    <source>
        <strain evidence="1">1802A</strain>
    </source>
</reference>
<accession>A0AAD9G7I1</accession>
<dbReference type="PANTHER" id="PTHR47313:SF1">
    <property type="entry name" value="RIBOSOMAL RNA LARGE SUBUNIT METHYLTRANSFERASE K_L"/>
    <property type="match status" value="1"/>
</dbReference>
<organism evidence="1 2">
    <name type="scientific">Babesia divergens</name>
    <dbReference type="NCBI Taxonomy" id="32595"/>
    <lineage>
        <taxon>Eukaryota</taxon>
        <taxon>Sar</taxon>
        <taxon>Alveolata</taxon>
        <taxon>Apicomplexa</taxon>
        <taxon>Aconoidasida</taxon>
        <taxon>Piroplasmida</taxon>
        <taxon>Babesiidae</taxon>
        <taxon>Babesia</taxon>
    </lineage>
</organism>
<proteinExistence type="predicted"/>
<dbReference type="Gene3D" id="3.30.2130.30">
    <property type="match status" value="1"/>
</dbReference>
<name>A0AAD9G7I1_BABDI</name>
<dbReference type="GO" id="GO:0070043">
    <property type="term" value="F:rRNA (guanine-N7-)-methyltransferase activity"/>
    <property type="evidence" value="ECO:0007669"/>
    <property type="project" value="TreeGrafter"/>
</dbReference>
<evidence type="ECO:0000313" key="1">
    <source>
        <dbReference type="EMBL" id="KAK1933304.1"/>
    </source>
</evidence>